<evidence type="ECO:0000256" key="3">
    <source>
        <dbReference type="ARBA" id="ARBA00012572"/>
    </source>
</evidence>
<keyword evidence="7 9" id="KW-0057">Aromatic amino acid biosynthesis</keyword>
<comment type="similarity">
    <text evidence="9">Belongs to the TrpF family.</text>
</comment>
<dbReference type="AlphaFoldDB" id="U7D6X8"/>
<dbReference type="PATRIC" id="fig|1313304.3.peg.1293"/>
<evidence type="ECO:0000256" key="8">
    <source>
        <dbReference type="ARBA" id="ARBA00023235"/>
    </source>
</evidence>
<dbReference type="STRING" id="1313304.CALK_1358"/>
<organism evidence="11 12">
    <name type="scientific">Chitinivibrio alkaliphilus ACht1</name>
    <dbReference type="NCBI Taxonomy" id="1313304"/>
    <lineage>
        <taxon>Bacteria</taxon>
        <taxon>Pseudomonadati</taxon>
        <taxon>Fibrobacterota</taxon>
        <taxon>Chitinivibrionia</taxon>
        <taxon>Chitinivibrionales</taxon>
        <taxon>Chitinivibrionaceae</taxon>
        <taxon>Chitinivibrio</taxon>
    </lineage>
</organism>
<dbReference type="eggNOG" id="COG0135">
    <property type="taxonomic scope" value="Bacteria"/>
</dbReference>
<dbReference type="EC" id="5.3.1.24" evidence="3 9"/>
<dbReference type="GO" id="GO:0000162">
    <property type="term" value="P:L-tryptophan biosynthetic process"/>
    <property type="evidence" value="ECO:0007669"/>
    <property type="project" value="UniProtKB-UniRule"/>
</dbReference>
<dbReference type="GO" id="GO:0004640">
    <property type="term" value="F:phosphoribosylanthranilate isomerase activity"/>
    <property type="evidence" value="ECO:0007669"/>
    <property type="project" value="UniProtKB-UniRule"/>
</dbReference>
<gene>
    <name evidence="9" type="primary">trpF</name>
    <name evidence="11" type="ORF">CALK_1358</name>
</gene>
<dbReference type="PANTHER" id="PTHR42894">
    <property type="entry name" value="N-(5'-PHOSPHORIBOSYL)ANTHRANILATE ISOMERASE"/>
    <property type="match status" value="1"/>
</dbReference>
<protein>
    <recommendedName>
        <fullName evidence="4 9">N-(5'-phosphoribosyl)anthranilate isomerase</fullName>
        <shortName evidence="9">PRAI</shortName>
        <ecNumber evidence="3 9">5.3.1.24</ecNumber>
    </recommendedName>
</protein>
<evidence type="ECO:0000256" key="7">
    <source>
        <dbReference type="ARBA" id="ARBA00023141"/>
    </source>
</evidence>
<dbReference type="InterPro" id="IPR044643">
    <property type="entry name" value="TrpF_fam"/>
</dbReference>
<keyword evidence="8 9" id="KW-0413">Isomerase</keyword>
<comment type="catalytic activity">
    <reaction evidence="1 9">
        <text>N-(5-phospho-beta-D-ribosyl)anthranilate = 1-(2-carboxyphenylamino)-1-deoxy-D-ribulose 5-phosphate</text>
        <dbReference type="Rhea" id="RHEA:21540"/>
        <dbReference type="ChEBI" id="CHEBI:18277"/>
        <dbReference type="ChEBI" id="CHEBI:58613"/>
        <dbReference type="EC" id="5.3.1.24"/>
    </reaction>
</comment>
<dbReference type="InterPro" id="IPR011060">
    <property type="entry name" value="RibuloseP-bd_barrel"/>
</dbReference>
<evidence type="ECO:0000259" key="10">
    <source>
        <dbReference type="Pfam" id="PF00697"/>
    </source>
</evidence>
<evidence type="ECO:0000256" key="6">
    <source>
        <dbReference type="ARBA" id="ARBA00022822"/>
    </source>
</evidence>
<proteinExistence type="inferred from homology"/>
<dbReference type="InterPro" id="IPR001240">
    <property type="entry name" value="PRAI_dom"/>
</dbReference>
<evidence type="ECO:0000313" key="12">
    <source>
        <dbReference type="Proteomes" id="UP000017148"/>
    </source>
</evidence>
<comment type="pathway">
    <text evidence="2 9">Amino-acid biosynthesis; L-tryptophan biosynthesis; L-tryptophan from chorismate: step 3/5.</text>
</comment>
<evidence type="ECO:0000256" key="4">
    <source>
        <dbReference type="ARBA" id="ARBA00022272"/>
    </source>
</evidence>
<keyword evidence="12" id="KW-1185">Reference proteome</keyword>
<evidence type="ECO:0000256" key="9">
    <source>
        <dbReference type="HAMAP-Rule" id="MF_00135"/>
    </source>
</evidence>
<dbReference type="OrthoDB" id="9786954at2"/>
<name>U7D6X8_9BACT</name>
<evidence type="ECO:0000256" key="5">
    <source>
        <dbReference type="ARBA" id="ARBA00022605"/>
    </source>
</evidence>
<keyword evidence="6 9" id="KW-0822">Tryptophan biosynthesis</keyword>
<accession>U7D6X8</accession>
<evidence type="ECO:0000256" key="2">
    <source>
        <dbReference type="ARBA" id="ARBA00004664"/>
    </source>
</evidence>
<dbReference type="Pfam" id="PF00697">
    <property type="entry name" value="PRAI"/>
    <property type="match status" value="1"/>
</dbReference>
<dbReference type="Gene3D" id="3.20.20.70">
    <property type="entry name" value="Aldolase class I"/>
    <property type="match status" value="1"/>
</dbReference>
<dbReference type="Proteomes" id="UP000017148">
    <property type="component" value="Unassembled WGS sequence"/>
</dbReference>
<reference evidence="11 12" key="1">
    <citation type="journal article" date="2013" name="Environ. Microbiol.">
        <title>Genome analysis of Chitinivibrio alkaliphilus gen. nov., sp. nov., a novel extremely haloalkaliphilic anaerobic chitinolytic bacterium from the candidate phylum Termite Group 3.</title>
        <authorList>
            <person name="Sorokin D.Y."/>
            <person name="Gumerov V.M."/>
            <person name="Rakitin A.L."/>
            <person name="Beletsky A.V."/>
            <person name="Damste J.S."/>
            <person name="Muyzer G."/>
            <person name="Mardanov A.V."/>
            <person name="Ravin N.V."/>
        </authorList>
    </citation>
    <scope>NUCLEOTIDE SEQUENCE [LARGE SCALE GENOMIC DNA]</scope>
    <source>
        <strain evidence="11 12">ACht1</strain>
    </source>
</reference>
<dbReference type="PANTHER" id="PTHR42894:SF1">
    <property type="entry name" value="N-(5'-PHOSPHORIBOSYL)ANTHRANILATE ISOMERASE"/>
    <property type="match status" value="1"/>
</dbReference>
<sequence>MRCIKLCGMMIPAQLHAVRSLKVDYVGAIFYEKSPRYAADIPGFSAAFSQVAQEKNTLGVFVNASSDKIYAMSERFPFSTVQLHGTETPEQCRSLRRSFTVVKAFGVDAFFSFSEVAAYEDVVDFFVFDTKCSGHGGSGRSFDWDILHAYGGDTPFLLSGGIGPHTLSAIRDFSHPALMGVDINSRFERAPGDKNMEQVEFFCKEYKGYD</sequence>
<dbReference type="UniPathway" id="UPA00035">
    <property type="reaction ID" value="UER00042"/>
</dbReference>
<dbReference type="HAMAP" id="MF_00135">
    <property type="entry name" value="PRAI"/>
    <property type="match status" value="1"/>
</dbReference>
<feature type="domain" description="N-(5'phosphoribosyl) anthranilate isomerase (PRAI)" evidence="10">
    <location>
        <begin position="5"/>
        <end position="204"/>
    </location>
</feature>
<dbReference type="EMBL" id="ASJR01000010">
    <property type="protein sequence ID" value="ERP31698.1"/>
    <property type="molecule type" value="Genomic_DNA"/>
</dbReference>
<dbReference type="InterPro" id="IPR013785">
    <property type="entry name" value="Aldolase_TIM"/>
</dbReference>
<evidence type="ECO:0000313" key="11">
    <source>
        <dbReference type="EMBL" id="ERP31698.1"/>
    </source>
</evidence>
<evidence type="ECO:0000256" key="1">
    <source>
        <dbReference type="ARBA" id="ARBA00001164"/>
    </source>
</evidence>
<dbReference type="CDD" id="cd00405">
    <property type="entry name" value="PRAI"/>
    <property type="match status" value="1"/>
</dbReference>
<keyword evidence="5 9" id="KW-0028">Amino-acid biosynthesis</keyword>
<dbReference type="RefSeq" id="WP_022636821.1">
    <property type="nucleotide sequence ID" value="NZ_ASJR01000010.1"/>
</dbReference>
<dbReference type="SUPFAM" id="SSF51366">
    <property type="entry name" value="Ribulose-phoshate binding barrel"/>
    <property type="match status" value="1"/>
</dbReference>
<comment type="caution">
    <text evidence="11">The sequence shown here is derived from an EMBL/GenBank/DDBJ whole genome shotgun (WGS) entry which is preliminary data.</text>
</comment>